<evidence type="ECO:0000256" key="3">
    <source>
        <dbReference type="ARBA" id="ARBA00022692"/>
    </source>
</evidence>
<evidence type="ECO:0000313" key="9">
    <source>
        <dbReference type="EMBL" id="GHE57903.1"/>
    </source>
</evidence>
<dbReference type="Pfam" id="PF02687">
    <property type="entry name" value="FtsX"/>
    <property type="match status" value="2"/>
</dbReference>
<organism evidence="9 10">
    <name type="scientific">Roseivirga thermotolerans</name>
    <dbReference type="NCBI Taxonomy" id="1758176"/>
    <lineage>
        <taxon>Bacteria</taxon>
        <taxon>Pseudomonadati</taxon>
        <taxon>Bacteroidota</taxon>
        <taxon>Cytophagia</taxon>
        <taxon>Cytophagales</taxon>
        <taxon>Roseivirgaceae</taxon>
        <taxon>Roseivirga</taxon>
    </lineage>
</organism>
<evidence type="ECO:0000259" key="7">
    <source>
        <dbReference type="Pfam" id="PF02687"/>
    </source>
</evidence>
<evidence type="ECO:0000256" key="2">
    <source>
        <dbReference type="ARBA" id="ARBA00022475"/>
    </source>
</evidence>
<feature type="transmembrane region" description="Helical" evidence="6">
    <location>
        <begin position="723"/>
        <end position="749"/>
    </location>
</feature>
<comment type="caution">
    <text evidence="9">The sequence shown here is derived from an EMBL/GenBank/DDBJ whole genome shotgun (WGS) entry which is preliminary data.</text>
</comment>
<sequence>MLKSYFLVALRTIRKHPGYAGVNIFGLTLGISSFLFILLIVRFELSFDKFHSHSDSIYRINNELRLSSGNYKYPTCPSAVAPALTSQLPEVLDFTRLSGGGQQLVIEVGTELFKEDDSFFADPNFLEFFNFELQQGRPADVLNAPNRVVLTEAAAIKYFGTTQAVGRTLKVKGQNETEYEVSGILKNLPGNTHIQLDMVFSNLTLRQMNNGNILNSWGNDGFYSYIRLARPEDVTIVSNKLEELKIANVEEARQHMFNPDFTALEDIHLSSNLRNEIAVNGSMDFVYIFSAVGLFVLIIAGINYMNLATARSARRAQEVGIRKVLGAYKKQLIAQFLGESLVLSVISALLSLLIVGLLLGWFANLVNRPVSTDMLYQPEVVLILVAIVLIIGLGSGSYPALFLSAFKPVVVLKGKLVPGMGSSGFFRKALVVFQFVISIVMIIGTAIVYKQLNFLTSKPLGFQKEHVLMVSNTNQAITPKLEAFKNELIKSPDVEAVTATFSKPGGLRPIVFVKSETVSEEVDGLNLAGINIDLNYLEVMEIELLEGRNFDPSIPTDSTEAIIINKRASRELNMENDAVGRFIDVQNFGGQWQRKQIIGVIDDINFEPLQRGTESCFYAYFFPNFQYVFVKLRPEASGQVIEHVRSVWSSMAPSQPFEYSFLADDLNTYYENEKELGQLVIFFAALAIGIACLGLFGLASYSTEQRIKEIGVRKVLGASIGQVLYLLSRDFALLIVVAFVIAAPAAYYLTGWWLQNFAFAITPSIITFLLAGLVAMCIALLTVSYKTYQAARSNPVRALRSE</sequence>
<evidence type="ECO:0000313" key="10">
    <source>
        <dbReference type="Proteomes" id="UP000658258"/>
    </source>
</evidence>
<dbReference type="EMBL" id="BNAG01000001">
    <property type="protein sequence ID" value="GHE57903.1"/>
    <property type="molecule type" value="Genomic_DNA"/>
</dbReference>
<proteinExistence type="predicted"/>
<name>A0ABQ3I2H2_9BACT</name>
<evidence type="ECO:0000256" key="4">
    <source>
        <dbReference type="ARBA" id="ARBA00022989"/>
    </source>
</evidence>
<feature type="domain" description="ABC3 transporter permease C-terminal" evidence="7">
    <location>
        <begin position="681"/>
        <end position="795"/>
    </location>
</feature>
<keyword evidence="4 6" id="KW-1133">Transmembrane helix</keyword>
<dbReference type="PANTHER" id="PTHR30572">
    <property type="entry name" value="MEMBRANE COMPONENT OF TRANSPORTER-RELATED"/>
    <property type="match status" value="1"/>
</dbReference>
<dbReference type="InterPro" id="IPR050250">
    <property type="entry name" value="Macrolide_Exporter_MacB"/>
</dbReference>
<dbReference type="PANTHER" id="PTHR30572:SF18">
    <property type="entry name" value="ABC-TYPE MACROLIDE FAMILY EXPORT SYSTEM PERMEASE COMPONENT 2"/>
    <property type="match status" value="1"/>
</dbReference>
<evidence type="ECO:0000256" key="1">
    <source>
        <dbReference type="ARBA" id="ARBA00004651"/>
    </source>
</evidence>
<dbReference type="Proteomes" id="UP000658258">
    <property type="component" value="Unassembled WGS sequence"/>
</dbReference>
<feature type="transmembrane region" description="Helical" evidence="6">
    <location>
        <begin position="285"/>
        <end position="305"/>
    </location>
</feature>
<dbReference type="InterPro" id="IPR025857">
    <property type="entry name" value="MacB_PCD"/>
</dbReference>
<evidence type="ECO:0000256" key="6">
    <source>
        <dbReference type="SAM" id="Phobius"/>
    </source>
</evidence>
<feature type="transmembrane region" description="Helical" evidence="6">
    <location>
        <begin position="340"/>
        <end position="362"/>
    </location>
</feature>
<dbReference type="RefSeq" id="WP_189629205.1">
    <property type="nucleotide sequence ID" value="NZ_BNAG01000001.1"/>
</dbReference>
<keyword evidence="3 6" id="KW-0812">Transmembrane</keyword>
<keyword evidence="10" id="KW-1185">Reference proteome</keyword>
<feature type="domain" description="MacB-like periplasmic core" evidence="8">
    <location>
        <begin position="22"/>
        <end position="243"/>
    </location>
</feature>
<keyword evidence="2" id="KW-1003">Cell membrane</keyword>
<dbReference type="InterPro" id="IPR003838">
    <property type="entry name" value="ABC3_permease_C"/>
</dbReference>
<evidence type="ECO:0000259" key="8">
    <source>
        <dbReference type="Pfam" id="PF12704"/>
    </source>
</evidence>
<evidence type="ECO:0000256" key="5">
    <source>
        <dbReference type="ARBA" id="ARBA00023136"/>
    </source>
</evidence>
<feature type="transmembrane region" description="Helical" evidence="6">
    <location>
        <begin position="20"/>
        <end position="41"/>
    </location>
</feature>
<protein>
    <submittedName>
        <fullName evidence="9">ABC transporter permease</fullName>
    </submittedName>
</protein>
<comment type="subcellular location">
    <subcellularLocation>
        <location evidence="1">Cell membrane</location>
        <topology evidence="1">Multi-pass membrane protein</topology>
    </subcellularLocation>
</comment>
<reference evidence="10" key="1">
    <citation type="journal article" date="2019" name="Int. J. Syst. Evol. Microbiol.">
        <title>The Global Catalogue of Microorganisms (GCM) 10K type strain sequencing project: providing services to taxonomists for standard genome sequencing and annotation.</title>
        <authorList>
            <consortium name="The Broad Institute Genomics Platform"/>
            <consortium name="The Broad Institute Genome Sequencing Center for Infectious Disease"/>
            <person name="Wu L."/>
            <person name="Ma J."/>
        </authorList>
    </citation>
    <scope>NUCLEOTIDE SEQUENCE [LARGE SCALE GENOMIC DNA]</scope>
    <source>
        <strain evidence="10">CGMCC 1.15111</strain>
    </source>
</reference>
<keyword evidence="5 6" id="KW-0472">Membrane</keyword>
<feature type="domain" description="MacB-like periplasmic core" evidence="8">
    <location>
        <begin position="436"/>
        <end position="642"/>
    </location>
</feature>
<feature type="transmembrane region" description="Helical" evidence="6">
    <location>
        <begin position="761"/>
        <end position="783"/>
    </location>
</feature>
<feature type="domain" description="ABC3 transporter permease C-terminal" evidence="7">
    <location>
        <begin position="292"/>
        <end position="404"/>
    </location>
</feature>
<dbReference type="Pfam" id="PF12704">
    <property type="entry name" value="MacB_PCD"/>
    <property type="match status" value="2"/>
</dbReference>
<feature type="transmembrane region" description="Helical" evidence="6">
    <location>
        <begin position="679"/>
        <end position="702"/>
    </location>
</feature>
<accession>A0ABQ3I2H2</accession>
<feature type="transmembrane region" description="Helical" evidence="6">
    <location>
        <begin position="425"/>
        <end position="449"/>
    </location>
</feature>
<feature type="transmembrane region" description="Helical" evidence="6">
    <location>
        <begin position="382"/>
        <end position="404"/>
    </location>
</feature>
<gene>
    <name evidence="9" type="ORF">GCM10011340_11280</name>
</gene>